<accession>A0A1I2U6D1</accession>
<sequence length="71" mass="7611">MKNSIKKLVLALSLLLFLGAISSNTMAQSDVIYCKWSEEVQFCLTTAPDGLCAYGGADCSTTYPVVEASEL</sequence>
<proteinExistence type="predicted"/>
<feature type="chain" id="PRO_5011578027" evidence="1">
    <location>
        <begin position="28"/>
        <end position="71"/>
    </location>
</feature>
<dbReference type="AlphaFoldDB" id="A0A1I2U6D1"/>
<evidence type="ECO:0000313" key="2">
    <source>
        <dbReference type="EMBL" id="SFG72690.1"/>
    </source>
</evidence>
<reference evidence="3" key="1">
    <citation type="submission" date="2016-10" db="EMBL/GenBank/DDBJ databases">
        <authorList>
            <person name="Varghese N."/>
            <person name="Submissions S."/>
        </authorList>
    </citation>
    <scope>NUCLEOTIDE SEQUENCE [LARGE SCALE GENOMIC DNA]</scope>
    <source>
        <strain evidence="3">DSM 19315</strain>
    </source>
</reference>
<feature type="signal peptide" evidence="1">
    <location>
        <begin position="1"/>
        <end position="27"/>
    </location>
</feature>
<protein>
    <submittedName>
        <fullName evidence="2">Uncharacterized protein</fullName>
    </submittedName>
</protein>
<keyword evidence="1" id="KW-0732">Signal</keyword>
<dbReference type="EMBL" id="FOPC01000007">
    <property type="protein sequence ID" value="SFG72690.1"/>
    <property type="molecule type" value="Genomic_DNA"/>
</dbReference>
<dbReference type="Proteomes" id="UP000199642">
    <property type="component" value="Unassembled WGS sequence"/>
</dbReference>
<organism evidence="2 3">
    <name type="scientific">Algoriphagus hitonicola</name>
    <dbReference type="NCBI Taxonomy" id="435880"/>
    <lineage>
        <taxon>Bacteria</taxon>
        <taxon>Pseudomonadati</taxon>
        <taxon>Bacteroidota</taxon>
        <taxon>Cytophagia</taxon>
        <taxon>Cytophagales</taxon>
        <taxon>Cyclobacteriaceae</taxon>
        <taxon>Algoriphagus</taxon>
    </lineage>
</organism>
<gene>
    <name evidence="2" type="ORF">SAMN04487988_10772</name>
</gene>
<evidence type="ECO:0000313" key="3">
    <source>
        <dbReference type="Proteomes" id="UP000199642"/>
    </source>
</evidence>
<name>A0A1I2U6D1_9BACT</name>
<keyword evidence="3" id="KW-1185">Reference proteome</keyword>
<evidence type="ECO:0000256" key="1">
    <source>
        <dbReference type="SAM" id="SignalP"/>
    </source>
</evidence>